<organism evidence="1 2">
    <name type="scientific">Armillaria borealis</name>
    <dbReference type="NCBI Taxonomy" id="47425"/>
    <lineage>
        <taxon>Eukaryota</taxon>
        <taxon>Fungi</taxon>
        <taxon>Dikarya</taxon>
        <taxon>Basidiomycota</taxon>
        <taxon>Agaricomycotina</taxon>
        <taxon>Agaricomycetes</taxon>
        <taxon>Agaricomycetidae</taxon>
        <taxon>Agaricales</taxon>
        <taxon>Marasmiineae</taxon>
        <taxon>Physalacriaceae</taxon>
        <taxon>Armillaria</taxon>
    </lineage>
</organism>
<dbReference type="EMBL" id="JAUEPT010000019">
    <property type="protein sequence ID" value="KAK0444363.1"/>
    <property type="molecule type" value="Genomic_DNA"/>
</dbReference>
<evidence type="ECO:0008006" key="3">
    <source>
        <dbReference type="Google" id="ProtNLM"/>
    </source>
</evidence>
<evidence type="ECO:0000313" key="2">
    <source>
        <dbReference type="Proteomes" id="UP001175226"/>
    </source>
</evidence>
<dbReference type="Proteomes" id="UP001175226">
    <property type="component" value="Unassembled WGS sequence"/>
</dbReference>
<protein>
    <recommendedName>
        <fullName evidence="3">F-box domain-containing protein</fullName>
    </recommendedName>
</protein>
<sequence>MLNSPLLRSIQSPRNCTIAFRLNRALRSKVLRSSVRSLLEPRSFPQWIQCGNPCYIQKEFIRDDPPYLPHLLSGNEPPTEEMLLPLKSSACRVAAAIDEVHTEISVVSDPAVLKFLEDKRVRLRAIDEEYKTVLSPLRRVPPEVLAKIFSIHSLRPQYGRDAYYDVFAVHDGPWTLSRVCGTWRQVSHTLCADVWATMLVPISGHLGRRKKDLLSILRAALSYSRSCLLSLWMKDGGLWLSGWDVEAREISESLLKILLSQSQRWKSVIISISPGFFHLLPLLRGKIPELESFDICVESLDGDNTGTFDGLEIAPRLKHLVFEEWGFGLIPVIDASHLVTFCDDRPADSVGILHRMYLDIIRDAPSLETFSVNHQGSSEGALPVAAPRIAHQALRNLTVCESAIIRSLDLPNLASATIQHGCPSWKDSTYTYPDVLPALLKLIIRSKCILTSLTIADTQLNEHIFSILSLCSNLSEFELGFSQWRESDPSDPVLQTLVDRMSETTTNDSHKLVLVPLLKDFTVSMSDRYRIRDDVALTMVHYH</sequence>
<accession>A0AA39MS95</accession>
<evidence type="ECO:0000313" key="1">
    <source>
        <dbReference type="EMBL" id="KAK0444363.1"/>
    </source>
</evidence>
<gene>
    <name evidence="1" type="ORF">EV421DRAFT_1800696</name>
</gene>
<dbReference type="AlphaFoldDB" id="A0AA39MS95"/>
<name>A0AA39MS95_9AGAR</name>
<comment type="caution">
    <text evidence="1">The sequence shown here is derived from an EMBL/GenBank/DDBJ whole genome shotgun (WGS) entry which is preliminary data.</text>
</comment>
<reference evidence="1" key="1">
    <citation type="submission" date="2023-06" db="EMBL/GenBank/DDBJ databases">
        <authorList>
            <consortium name="Lawrence Berkeley National Laboratory"/>
            <person name="Ahrendt S."/>
            <person name="Sahu N."/>
            <person name="Indic B."/>
            <person name="Wong-Bajracharya J."/>
            <person name="Merenyi Z."/>
            <person name="Ke H.-M."/>
            <person name="Monk M."/>
            <person name="Kocsube S."/>
            <person name="Drula E."/>
            <person name="Lipzen A."/>
            <person name="Balint B."/>
            <person name="Henrissat B."/>
            <person name="Andreopoulos B."/>
            <person name="Martin F.M."/>
            <person name="Harder C.B."/>
            <person name="Rigling D."/>
            <person name="Ford K.L."/>
            <person name="Foster G.D."/>
            <person name="Pangilinan J."/>
            <person name="Papanicolaou A."/>
            <person name="Barry K."/>
            <person name="LaButti K."/>
            <person name="Viragh M."/>
            <person name="Koriabine M."/>
            <person name="Yan M."/>
            <person name="Riley R."/>
            <person name="Champramary S."/>
            <person name="Plett K.L."/>
            <person name="Tsai I.J."/>
            <person name="Slot J."/>
            <person name="Sipos G."/>
            <person name="Plett J."/>
            <person name="Nagy L.G."/>
            <person name="Grigoriev I.V."/>
        </authorList>
    </citation>
    <scope>NUCLEOTIDE SEQUENCE</scope>
    <source>
        <strain evidence="1">FPL87.14</strain>
    </source>
</reference>
<proteinExistence type="predicted"/>
<keyword evidence="2" id="KW-1185">Reference proteome</keyword>